<evidence type="ECO:0000313" key="2">
    <source>
        <dbReference type="Proteomes" id="UP000236379"/>
    </source>
</evidence>
<dbReference type="AlphaFoldDB" id="A0A2K3V1R9"/>
<dbReference type="PROSITE" id="PS51257">
    <property type="entry name" value="PROKAR_LIPOPROTEIN"/>
    <property type="match status" value="1"/>
</dbReference>
<gene>
    <name evidence="1" type="ORF">CVO96_16375</name>
</gene>
<evidence type="ECO:0000313" key="1">
    <source>
        <dbReference type="EMBL" id="PNY82718.1"/>
    </source>
</evidence>
<dbReference type="EMBL" id="PPPD01000001">
    <property type="protein sequence ID" value="PNY82718.1"/>
    <property type="molecule type" value="Genomic_DNA"/>
</dbReference>
<comment type="caution">
    <text evidence="1">The sequence shown here is derived from an EMBL/GenBank/DDBJ whole genome shotgun (WGS) entry which is preliminary data.</text>
</comment>
<proteinExistence type="predicted"/>
<protein>
    <submittedName>
        <fullName evidence="1">Uncharacterized protein</fullName>
    </submittedName>
</protein>
<dbReference type="Proteomes" id="UP000236379">
    <property type="component" value="Unassembled WGS sequence"/>
</dbReference>
<sequence>MDSMKNLMIGMIGLSGILAACGSSGVAPDGSASARIVDLTTEYTTGAGQYVGCDNVSNASAGRSASTQVKIEFAAAGTIQSVDLSLYSNTSAQEDPNFKENVPASKLQKLENGNYVFYFDANSSTGKLLPTSIVVSPAVQKVKTVTVANKVGNGFYTNLKINTSTSSFDIDSRYLRVIPVYSNCTVQNTAQPLSN</sequence>
<reference evidence="1 2" key="1">
    <citation type="submission" date="2018-01" db="EMBL/GenBank/DDBJ databases">
        <title>Deinococcus koreensis sp. nov., a radiation-resistant bacterium isolated from river water.</title>
        <authorList>
            <person name="Choi A."/>
        </authorList>
    </citation>
    <scope>NUCLEOTIDE SEQUENCE [LARGE SCALE GENOMIC DNA]</scope>
    <source>
        <strain evidence="1 2">SJW1-2</strain>
    </source>
</reference>
<organism evidence="1 2">
    <name type="scientific">Deinococcus koreensis</name>
    <dbReference type="NCBI Taxonomy" id="2054903"/>
    <lineage>
        <taxon>Bacteria</taxon>
        <taxon>Thermotogati</taxon>
        <taxon>Deinococcota</taxon>
        <taxon>Deinococci</taxon>
        <taxon>Deinococcales</taxon>
        <taxon>Deinococcaceae</taxon>
        <taxon>Deinococcus</taxon>
    </lineage>
</organism>
<keyword evidence="2" id="KW-1185">Reference proteome</keyword>
<name>A0A2K3V1R9_9DEIO</name>
<accession>A0A2K3V1R9</accession>